<accession>A0A926DME5</accession>
<evidence type="ECO:0000313" key="2">
    <source>
        <dbReference type="Proteomes" id="UP000611762"/>
    </source>
</evidence>
<name>A0A926DME5_9FIRM</name>
<protein>
    <submittedName>
        <fullName evidence="1">PBSX family phage terminase large subunit</fullName>
    </submittedName>
</protein>
<sequence length="435" mass="50176">MIKRTKTLHYNWSDKHKEYMRRTQHSAMNIAEGSIRSGKTTDNIFCFAHDLKRSHDKLHLATASTQPTAKLIIGDCDGYGLEHIFRGQCKWGKYKGNECLKICGKDTNYKEKIVLFCGGAKADSYKKFRGMSIGLWIATEINLHHADTIREAQRRQINADIKRFYWDLNPESPNAEIYQEFIDVYTKKDKDGELKGGFNLVTFNIFDNVNLSQDNLDAEISKYEKDSVFYKRDILGERCTADGIIFKDFAEHTDKYMIARSDFPNRFRWVDVGFDIGGNGSAYSMCCSAQGYDGVIYVLRAQKKQAQDLPMEQVEQFVFEFIDGIQQDFDVRIDNVNCDHSDVIINTLNEKRYIFGKTYKPPIEDRPFLFSVLMAQGKFKLVENECNDLIDELQNLVYDDKADKAIPLDDGSMQIDTYDSMTYSCAGNWHYLNEG</sequence>
<dbReference type="Proteomes" id="UP000611762">
    <property type="component" value="Unassembled WGS sequence"/>
</dbReference>
<evidence type="ECO:0000313" key="1">
    <source>
        <dbReference type="EMBL" id="MBC8540643.1"/>
    </source>
</evidence>
<comment type="caution">
    <text evidence="1">The sequence shown here is derived from an EMBL/GenBank/DDBJ whole genome shotgun (WGS) entry which is preliminary data.</text>
</comment>
<dbReference type="Gene3D" id="3.30.420.280">
    <property type="match status" value="1"/>
</dbReference>
<dbReference type="InterPro" id="IPR027417">
    <property type="entry name" value="P-loop_NTPase"/>
</dbReference>
<dbReference type="RefSeq" id="WP_249311803.1">
    <property type="nucleotide sequence ID" value="NZ_JACRSU010000002.1"/>
</dbReference>
<proteinExistence type="predicted"/>
<gene>
    <name evidence="1" type="ORF">H8698_06600</name>
</gene>
<organism evidence="1 2">
    <name type="scientific">Congzhengia minquanensis</name>
    <dbReference type="NCBI Taxonomy" id="2763657"/>
    <lineage>
        <taxon>Bacteria</taxon>
        <taxon>Bacillati</taxon>
        <taxon>Bacillota</taxon>
        <taxon>Clostridia</taxon>
        <taxon>Eubacteriales</taxon>
        <taxon>Oscillospiraceae</taxon>
        <taxon>Congzhengia</taxon>
    </lineage>
</organism>
<dbReference type="EMBL" id="JACRSU010000002">
    <property type="protein sequence ID" value="MBC8540643.1"/>
    <property type="molecule type" value="Genomic_DNA"/>
</dbReference>
<reference evidence="1" key="1">
    <citation type="submission" date="2020-08" db="EMBL/GenBank/DDBJ databases">
        <title>Genome public.</title>
        <authorList>
            <person name="Liu C."/>
            <person name="Sun Q."/>
        </authorList>
    </citation>
    <scope>NUCLEOTIDE SEQUENCE</scope>
    <source>
        <strain evidence="1">H8</strain>
    </source>
</reference>
<dbReference type="AlphaFoldDB" id="A0A926DME5"/>
<keyword evidence="2" id="KW-1185">Reference proteome</keyword>
<dbReference type="Gene3D" id="3.40.50.300">
    <property type="entry name" value="P-loop containing nucleotide triphosphate hydrolases"/>
    <property type="match status" value="1"/>
</dbReference>